<accession>A0A6M5YUZ1</accession>
<gene>
    <name evidence="1" type="ORF">FTUN_4834</name>
</gene>
<evidence type="ECO:0000313" key="1">
    <source>
        <dbReference type="EMBL" id="QJW97264.1"/>
    </source>
</evidence>
<proteinExistence type="predicted"/>
<dbReference type="RefSeq" id="WP_171472675.1">
    <property type="nucleotide sequence ID" value="NZ_CP053452.2"/>
</dbReference>
<evidence type="ECO:0000313" key="2">
    <source>
        <dbReference type="Proteomes" id="UP000503447"/>
    </source>
</evidence>
<name>A0A6M5YUZ1_9BACT</name>
<dbReference type="EMBL" id="CP053452">
    <property type="protein sequence ID" value="QJW97264.1"/>
    <property type="molecule type" value="Genomic_DNA"/>
</dbReference>
<protein>
    <submittedName>
        <fullName evidence="1">Uncharacterized protein</fullName>
    </submittedName>
</protein>
<dbReference type="AlphaFoldDB" id="A0A6M5YUZ1"/>
<sequence>MSLRHRVAKLELTVAPPQLLLPMVVECRRVGDFGESRPPGVYNDGAPGSACRVVVYEGDQPDENVLAQFRPARGPGPLIITFGPEVVPPPDSFPEPFEQLPQ</sequence>
<keyword evidence="2" id="KW-1185">Reference proteome</keyword>
<dbReference type="KEGG" id="ftj:FTUN_4834"/>
<dbReference type="Proteomes" id="UP000503447">
    <property type="component" value="Chromosome"/>
</dbReference>
<organism evidence="1 2">
    <name type="scientific">Frigoriglobus tundricola</name>
    <dbReference type="NCBI Taxonomy" id="2774151"/>
    <lineage>
        <taxon>Bacteria</taxon>
        <taxon>Pseudomonadati</taxon>
        <taxon>Planctomycetota</taxon>
        <taxon>Planctomycetia</taxon>
        <taxon>Gemmatales</taxon>
        <taxon>Gemmataceae</taxon>
        <taxon>Frigoriglobus</taxon>
    </lineage>
</organism>
<reference evidence="2" key="1">
    <citation type="submission" date="2020-05" db="EMBL/GenBank/DDBJ databases">
        <title>Frigoriglobus tundricola gen. nov., sp. nov., a psychrotolerant cellulolytic planctomycete of the family Gemmataceae with two divergent copies of 16S rRNA gene.</title>
        <authorList>
            <person name="Kulichevskaya I.S."/>
            <person name="Ivanova A.A."/>
            <person name="Naumoff D.G."/>
            <person name="Beletsky A.V."/>
            <person name="Rijpstra W.I.C."/>
            <person name="Sinninghe Damste J.S."/>
            <person name="Mardanov A.V."/>
            <person name="Ravin N.V."/>
            <person name="Dedysh S.N."/>
        </authorList>
    </citation>
    <scope>NUCLEOTIDE SEQUENCE [LARGE SCALE GENOMIC DNA]</scope>
    <source>
        <strain evidence="2">PL17</strain>
    </source>
</reference>